<dbReference type="InterPro" id="IPR023210">
    <property type="entry name" value="NADP_OxRdtase_dom"/>
</dbReference>
<dbReference type="SUPFAM" id="SSF51430">
    <property type="entry name" value="NAD(P)-linked oxidoreductase"/>
    <property type="match status" value="1"/>
</dbReference>
<dbReference type="Pfam" id="PF00248">
    <property type="entry name" value="Aldo_ket_red"/>
    <property type="match status" value="1"/>
</dbReference>
<accession>A0A449BDM1</accession>
<dbReference type="GO" id="GO:0016616">
    <property type="term" value="F:oxidoreductase activity, acting on the CH-OH group of donors, NAD or NADP as acceptor"/>
    <property type="evidence" value="ECO:0007669"/>
    <property type="project" value="UniProtKB-ARBA"/>
</dbReference>
<keyword evidence="3 8" id="KW-0560">Oxidoreductase</keyword>
<dbReference type="EMBL" id="LR215048">
    <property type="protein sequence ID" value="VEU80400.1"/>
    <property type="molecule type" value="Genomic_DNA"/>
</dbReference>
<evidence type="ECO:0000256" key="3">
    <source>
        <dbReference type="ARBA" id="ARBA00023002"/>
    </source>
</evidence>
<dbReference type="CDD" id="cd19071">
    <property type="entry name" value="AKR_AKR1-5-like"/>
    <property type="match status" value="1"/>
</dbReference>
<dbReference type="PANTHER" id="PTHR43827:SF3">
    <property type="entry name" value="NADP-DEPENDENT OXIDOREDUCTASE DOMAIN-CONTAINING PROTEIN"/>
    <property type="match status" value="1"/>
</dbReference>
<dbReference type="Proteomes" id="UP000289841">
    <property type="component" value="Chromosome"/>
</dbReference>
<name>A0A449BDM1_HAPAX</name>
<evidence type="ECO:0000313" key="8">
    <source>
        <dbReference type="EMBL" id="VEU80400.1"/>
    </source>
</evidence>
<dbReference type="InterPro" id="IPR036812">
    <property type="entry name" value="NAD(P)_OxRdtase_dom_sf"/>
</dbReference>
<evidence type="ECO:0000256" key="1">
    <source>
        <dbReference type="ARBA" id="ARBA00007905"/>
    </source>
</evidence>
<dbReference type="InterPro" id="IPR018170">
    <property type="entry name" value="Aldo/ket_reductase_CS"/>
</dbReference>
<feature type="binding site" evidence="5">
    <location>
        <position position="117"/>
    </location>
    <ligand>
        <name>substrate</name>
    </ligand>
</feature>
<evidence type="ECO:0000256" key="6">
    <source>
        <dbReference type="PIRSR" id="PIRSR000097-3"/>
    </source>
</evidence>
<evidence type="ECO:0000313" key="9">
    <source>
        <dbReference type="Proteomes" id="UP000289841"/>
    </source>
</evidence>
<dbReference type="PROSITE" id="PS00062">
    <property type="entry name" value="ALDOKETO_REDUCTASE_2"/>
    <property type="match status" value="1"/>
</dbReference>
<proteinExistence type="inferred from homology"/>
<keyword evidence="2" id="KW-0521">NADP</keyword>
<feature type="domain" description="NADP-dependent oxidoreductase" evidence="7">
    <location>
        <begin position="15"/>
        <end position="267"/>
    </location>
</feature>
<dbReference type="EC" id="1.1.1.-" evidence="8"/>
<organism evidence="8 9">
    <name type="scientific">Haploplasma axanthum</name>
    <name type="common">Acholeplasma axanthum</name>
    <dbReference type="NCBI Taxonomy" id="29552"/>
    <lineage>
        <taxon>Bacteria</taxon>
        <taxon>Bacillati</taxon>
        <taxon>Mycoplasmatota</taxon>
        <taxon>Mollicutes</taxon>
        <taxon>Acholeplasmatales</taxon>
        <taxon>Acholeplasmataceae</taxon>
        <taxon>Haploplasma</taxon>
    </lineage>
</organism>
<dbReference type="PROSITE" id="PS00798">
    <property type="entry name" value="ALDOKETO_REDUCTASE_1"/>
    <property type="match status" value="1"/>
</dbReference>
<dbReference type="InterPro" id="IPR020471">
    <property type="entry name" value="AKR"/>
</dbReference>
<evidence type="ECO:0000259" key="7">
    <source>
        <dbReference type="Pfam" id="PF00248"/>
    </source>
</evidence>
<dbReference type="KEGG" id="aaxa:NCTC10138_00770"/>
<sequence length="268" mass="30676">MKQVKLNNGILIPILGTGTNTFGKENNDYYGNITNDTKELDSAIDLGYRLIDTAISYRNESVVGLAVSKSGLDREKFFITTKIPGTEGFRTKKQVESAIQESLTNLKTDYIDLVLIHHPWDNNEEIAKVWSYLEEYVDNGVIKSIGVSNFNIDQINYLINNSRIKPVLNQIESHPGFWQDNIIEFCHKNEVAIQAWGPLSKVNDETKEVLNQIGKKYNKTWAQVILRYQIQRNVIVIPKSHRKEGQLANISVFDFVLTKEEMRIISEL</sequence>
<dbReference type="PANTHER" id="PTHR43827">
    <property type="entry name" value="2,5-DIKETO-D-GLUCONIC ACID REDUCTASE"/>
    <property type="match status" value="1"/>
</dbReference>
<gene>
    <name evidence="8" type="primary">yvgN_1</name>
    <name evidence="8" type="ORF">NCTC10138_00770</name>
</gene>
<dbReference type="STRING" id="1278311.GCA_000428705_01195"/>
<dbReference type="PRINTS" id="PR00069">
    <property type="entry name" value="ALDKETRDTASE"/>
</dbReference>
<dbReference type="OrthoDB" id="389591at2"/>
<evidence type="ECO:0000256" key="2">
    <source>
        <dbReference type="ARBA" id="ARBA00022857"/>
    </source>
</evidence>
<dbReference type="AlphaFoldDB" id="A0A449BDM1"/>
<reference evidence="8 9" key="1">
    <citation type="submission" date="2019-01" db="EMBL/GenBank/DDBJ databases">
        <authorList>
            <consortium name="Pathogen Informatics"/>
        </authorList>
    </citation>
    <scope>NUCLEOTIDE SEQUENCE [LARGE SCALE GENOMIC DNA]</scope>
    <source>
        <strain evidence="8 9">NCTC10138</strain>
    </source>
</reference>
<feature type="active site" description="Proton donor" evidence="4">
    <location>
        <position position="57"/>
    </location>
</feature>
<keyword evidence="9" id="KW-1185">Reference proteome</keyword>
<protein>
    <submittedName>
        <fullName evidence="8">Glyoxal reductase</fullName>
        <ecNumber evidence="8">1.1.1.-</ecNumber>
    </submittedName>
</protein>
<evidence type="ECO:0000256" key="5">
    <source>
        <dbReference type="PIRSR" id="PIRSR000097-2"/>
    </source>
</evidence>
<dbReference type="PIRSF" id="PIRSF000097">
    <property type="entry name" value="AKR"/>
    <property type="match status" value="1"/>
</dbReference>
<feature type="site" description="Lowers pKa of active site Tyr" evidence="6">
    <location>
        <position position="82"/>
    </location>
</feature>
<dbReference type="Gene3D" id="3.20.20.100">
    <property type="entry name" value="NADP-dependent oxidoreductase domain"/>
    <property type="match status" value="1"/>
</dbReference>
<evidence type="ECO:0000256" key="4">
    <source>
        <dbReference type="PIRSR" id="PIRSR000097-1"/>
    </source>
</evidence>
<dbReference type="FunFam" id="3.20.20.100:FF:000002">
    <property type="entry name" value="2,5-diketo-D-gluconic acid reductase A"/>
    <property type="match status" value="1"/>
</dbReference>
<comment type="similarity">
    <text evidence="1">Belongs to the aldo/keto reductase family.</text>
</comment>
<dbReference type="RefSeq" id="WP_026391207.1">
    <property type="nucleotide sequence ID" value="NZ_LR215048.1"/>
</dbReference>